<dbReference type="KEGG" id="samy:DB32_007158"/>
<evidence type="ECO:0000313" key="5">
    <source>
        <dbReference type="Proteomes" id="UP000034883"/>
    </source>
</evidence>
<dbReference type="PROSITE" id="PS50994">
    <property type="entry name" value="INTEGRASE"/>
    <property type="match status" value="1"/>
</dbReference>
<dbReference type="KEGG" id="samy:DB32_004788"/>
<gene>
    <name evidence="3" type="ORF">DB32_004788</name>
    <name evidence="4" type="ORF">DB32_007158</name>
</gene>
<protein>
    <submittedName>
        <fullName evidence="3">Mobile element protein</fullName>
    </submittedName>
</protein>
<evidence type="ECO:0000256" key="1">
    <source>
        <dbReference type="ARBA" id="ARBA00009277"/>
    </source>
</evidence>
<dbReference type="PANTHER" id="PTHR35004">
    <property type="entry name" value="TRANSPOSASE RV3428C-RELATED"/>
    <property type="match status" value="1"/>
</dbReference>
<dbReference type="SUPFAM" id="SSF53098">
    <property type="entry name" value="Ribonuclease H-like"/>
    <property type="match status" value="1"/>
</dbReference>
<dbReference type="InterPro" id="IPR012337">
    <property type="entry name" value="RNaseH-like_sf"/>
</dbReference>
<comment type="similarity">
    <text evidence="1">Belongs to the transposase IS21/IS408/IS1162 family.</text>
</comment>
<organism evidence="3 5">
    <name type="scientific">Sandaracinus amylolyticus</name>
    <dbReference type="NCBI Taxonomy" id="927083"/>
    <lineage>
        <taxon>Bacteria</taxon>
        <taxon>Pseudomonadati</taxon>
        <taxon>Myxococcota</taxon>
        <taxon>Polyangia</taxon>
        <taxon>Polyangiales</taxon>
        <taxon>Sandaracinaceae</taxon>
        <taxon>Sandaracinus</taxon>
    </lineage>
</organism>
<dbReference type="InterPro" id="IPR036397">
    <property type="entry name" value="RNaseH_sf"/>
</dbReference>
<evidence type="ECO:0000313" key="4">
    <source>
        <dbReference type="EMBL" id="AKF10009.1"/>
    </source>
</evidence>
<dbReference type="AlphaFoldDB" id="A0A0F6SFW2"/>
<dbReference type="Gene3D" id="3.30.420.10">
    <property type="entry name" value="Ribonuclease H-like superfamily/Ribonuclease H"/>
    <property type="match status" value="1"/>
</dbReference>
<proteinExistence type="inferred from homology"/>
<dbReference type="Pfam" id="PF22483">
    <property type="entry name" value="Mu-transpos_C_2"/>
    <property type="match status" value="1"/>
</dbReference>
<dbReference type="InterPro" id="IPR001584">
    <property type="entry name" value="Integrase_cat-core"/>
</dbReference>
<dbReference type="NCBIfam" id="NF033546">
    <property type="entry name" value="transpos_IS21"/>
    <property type="match status" value="1"/>
</dbReference>
<feature type="domain" description="Integrase catalytic" evidence="2">
    <location>
        <begin position="144"/>
        <end position="320"/>
    </location>
</feature>
<evidence type="ECO:0000259" key="2">
    <source>
        <dbReference type="PROSITE" id="PS50994"/>
    </source>
</evidence>
<dbReference type="GO" id="GO:0015074">
    <property type="term" value="P:DNA integration"/>
    <property type="evidence" value="ECO:0007669"/>
    <property type="project" value="InterPro"/>
</dbReference>
<accession>A0A0F6SFW2</accession>
<reference evidence="3 5" key="1">
    <citation type="submission" date="2015-03" db="EMBL/GenBank/DDBJ databases">
        <title>Genome assembly of Sandaracinus amylolyticus DSM 53668.</title>
        <authorList>
            <person name="Sharma G."/>
            <person name="Subramanian S."/>
        </authorList>
    </citation>
    <scope>NUCLEOTIDE SEQUENCE [LARGE SCALE GENOMIC DNA]</scope>
    <source>
        <strain evidence="3 5">DSM 53668</strain>
    </source>
</reference>
<evidence type="ECO:0000313" key="3">
    <source>
        <dbReference type="EMBL" id="AKF07639.1"/>
    </source>
</evidence>
<sequence>MPVSFRELTMIEVREIVRRWQAAQRVREVARETGLDRKTVRRYFAVLDALGVSRDTELDDALVHQVASRVQTRALPEPSVEREMLMEHRDRIAAWLTQTKPLRLTKVHVLLARDHGVDVSYATLRRFAIDELSWRMKKPTVRVVDAPPAEEAQVDFGKMGDVYDPAAGRVRALYVLVVTLCFSRYQFVWPTWDQTTATVCEGLDAAWQFFGGVVQRIVPDNASSMVSKADAIGPTIVDAFADYAQARGLFVDAARVRQPKDKGRVENQIAYVRESWFAGEQFDDLEHARRDAAAWCRDVAGARVHGTTREVPRDLFEREERSLLGPAPTERFDVPHWSDAKVHPDHHVQVLKSLYSVPTRFIGKKVRVRADSRMVRIYLGTELIKTHPRVAAGKRSTDPNDYPQGVGELAMRSVDALLARAKQRGANVGRYAERLLGGPLPWTTMRQGYELVRLCDRYGEARVDAVCARALEFDVIDVPRIARMLKLAIAGEERAHDEGKLHRLSSGGAPRFARGADLFATKKEGER</sequence>
<name>A0A0F6SFW2_9BACT</name>
<keyword evidence="5" id="KW-1185">Reference proteome</keyword>
<dbReference type="GO" id="GO:0003676">
    <property type="term" value="F:nucleic acid binding"/>
    <property type="evidence" value="ECO:0007669"/>
    <property type="project" value="InterPro"/>
</dbReference>
<dbReference type="InterPro" id="IPR054353">
    <property type="entry name" value="IstA-like_C"/>
</dbReference>
<dbReference type="EMBL" id="CP011125">
    <property type="protein sequence ID" value="AKF07639.1"/>
    <property type="molecule type" value="Genomic_DNA"/>
</dbReference>
<dbReference type="STRING" id="927083.DB32_004788"/>
<dbReference type="Proteomes" id="UP000034883">
    <property type="component" value="Chromosome"/>
</dbReference>
<dbReference type="EMBL" id="CP011125">
    <property type="protein sequence ID" value="AKF10009.1"/>
    <property type="molecule type" value="Genomic_DNA"/>
</dbReference>
<dbReference type="PANTHER" id="PTHR35004:SF8">
    <property type="entry name" value="TRANSPOSASE RV3428C-RELATED"/>
    <property type="match status" value="1"/>
</dbReference>
<dbReference type="Pfam" id="PF00665">
    <property type="entry name" value="rve"/>
    <property type="match status" value="1"/>
</dbReference>